<dbReference type="GO" id="GO:0004725">
    <property type="term" value="F:protein tyrosine phosphatase activity"/>
    <property type="evidence" value="ECO:0007669"/>
    <property type="project" value="UniProtKB-EC"/>
</dbReference>
<accession>A0A173S6V1</accession>
<gene>
    <name evidence="2" type="primary">ptpB</name>
    <name evidence="3" type="ORF">DW856_05995</name>
    <name evidence="2" type="ORF">ERS852572_00821</name>
</gene>
<evidence type="ECO:0000259" key="1">
    <source>
        <dbReference type="SMART" id="SM00226"/>
    </source>
</evidence>
<dbReference type="Gene3D" id="3.40.50.2300">
    <property type="match status" value="1"/>
</dbReference>
<dbReference type="EC" id="3.1.3.48" evidence="2"/>
<dbReference type="Pfam" id="PF01451">
    <property type="entry name" value="LMWPc"/>
    <property type="match status" value="1"/>
</dbReference>
<protein>
    <submittedName>
        <fullName evidence="2">Low molecular weight protein-tyrosine-phosphatase ptpB</fullName>
        <ecNumber evidence="2">3.1.3.48</ecNumber>
    </submittedName>
    <submittedName>
        <fullName evidence="3">Phosphotyrosine protein phosphatase</fullName>
    </submittedName>
</protein>
<dbReference type="EMBL" id="CYXZ01000005">
    <property type="protein sequence ID" value="CUM86052.1"/>
    <property type="molecule type" value="Genomic_DNA"/>
</dbReference>
<dbReference type="Proteomes" id="UP000095350">
    <property type="component" value="Unassembled WGS sequence"/>
</dbReference>
<feature type="domain" description="Phosphotyrosine protein phosphatase I" evidence="1">
    <location>
        <begin position="5"/>
        <end position="147"/>
    </location>
</feature>
<sequence>MKQYNRILFVAENGTCRAPMAAGILGEYVLKHPVEIGARGMIVLFPEPLNQKAEAVMISNGINLEGYMSAQLTEEDFTEDTLVLVMEHAQLEKVLEKYERANPENVYVLTELVGDELEILDPYGGSLQAYGLCYETMRKTIKKLVTLLNEESNEGSGEN</sequence>
<dbReference type="SUPFAM" id="SSF52788">
    <property type="entry name" value="Phosphotyrosine protein phosphatases I"/>
    <property type="match status" value="1"/>
</dbReference>
<dbReference type="STRING" id="166486.ERS852572_00821"/>
<dbReference type="AlphaFoldDB" id="A0A173S6V1"/>
<dbReference type="InterPro" id="IPR050438">
    <property type="entry name" value="LMW_PTPase"/>
</dbReference>
<dbReference type="PANTHER" id="PTHR11717:SF31">
    <property type="entry name" value="LOW MOLECULAR WEIGHT PROTEIN-TYROSINE-PHOSPHATASE ETP-RELATED"/>
    <property type="match status" value="1"/>
</dbReference>
<dbReference type="InterPro" id="IPR036196">
    <property type="entry name" value="Ptyr_pPase_sf"/>
</dbReference>
<organism evidence="2 4">
    <name type="scientific">Roseburia intestinalis</name>
    <dbReference type="NCBI Taxonomy" id="166486"/>
    <lineage>
        <taxon>Bacteria</taxon>
        <taxon>Bacillati</taxon>
        <taxon>Bacillota</taxon>
        <taxon>Clostridia</taxon>
        <taxon>Lachnospirales</taxon>
        <taxon>Lachnospiraceae</taxon>
        <taxon>Roseburia</taxon>
    </lineage>
</organism>
<dbReference type="SMART" id="SM00226">
    <property type="entry name" value="LMWPc"/>
    <property type="match status" value="1"/>
</dbReference>
<reference evidence="3 5" key="2">
    <citation type="submission" date="2018-08" db="EMBL/GenBank/DDBJ databases">
        <title>A genome reference for cultivated species of the human gut microbiota.</title>
        <authorList>
            <person name="Zou Y."/>
            <person name="Xue W."/>
            <person name="Luo G."/>
        </authorList>
    </citation>
    <scope>NUCLEOTIDE SEQUENCE [LARGE SCALE GENOMIC DNA]</scope>
    <source>
        <strain evidence="3 5">AM37-1AC</strain>
    </source>
</reference>
<name>A0A173S6V1_9FIRM</name>
<dbReference type="RefSeq" id="WP_006855256.1">
    <property type="nucleotide sequence ID" value="NZ_CABIYH010000005.1"/>
</dbReference>
<evidence type="ECO:0000313" key="4">
    <source>
        <dbReference type="Proteomes" id="UP000095350"/>
    </source>
</evidence>
<reference evidence="2 4" key="1">
    <citation type="submission" date="2015-09" db="EMBL/GenBank/DDBJ databases">
        <authorList>
            <consortium name="Pathogen Informatics"/>
        </authorList>
    </citation>
    <scope>NUCLEOTIDE SEQUENCE [LARGE SCALE GENOMIC DNA]</scope>
    <source>
        <strain evidence="2 4">2789STDY5834960</strain>
    </source>
</reference>
<evidence type="ECO:0000313" key="3">
    <source>
        <dbReference type="EMBL" id="RHC18498.1"/>
    </source>
</evidence>
<dbReference type="EMBL" id="QSHO01000004">
    <property type="protein sequence ID" value="RHC18498.1"/>
    <property type="molecule type" value="Genomic_DNA"/>
</dbReference>
<proteinExistence type="predicted"/>
<keyword evidence="2" id="KW-0378">Hydrolase</keyword>
<evidence type="ECO:0000313" key="2">
    <source>
        <dbReference type="EMBL" id="CUM86052.1"/>
    </source>
</evidence>
<dbReference type="PANTHER" id="PTHR11717">
    <property type="entry name" value="LOW MOLECULAR WEIGHT PROTEIN TYROSINE PHOSPHATASE"/>
    <property type="match status" value="1"/>
</dbReference>
<dbReference type="PaxDb" id="166486-ERS852572_00821"/>
<dbReference type="InterPro" id="IPR023485">
    <property type="entry name" value="Ptyr_pPase"/>
</dbReference>
<dbReference type="Proteomes" id="UP000283513">
    <property type="component" value="Unassembled WGS sequence"/>
</dbReference>
<dbReference type="GeneID" id="71454225"/>
<evidence type="ECO:0000313" key="5">
    <source>
        <dbReference type="Proteomes" id="UP000283513"/>
    </source>
</evidence>